<dbReference type="GO" id="GO:0003964">
    <property type="term" value="F:RNA-directed DNA polymerase activity"/>
    <property type="evidence" value="ECO:0007669"/>
    <property type="project" value="UniProtKB-KW"/>
</dbReference>
<feature type="region of interest" description="Disordered" evidence="1">
    <location>
        <begin position="176"/>
        <end position="241"/>
    </location>
</feature>
<reference evidence="2" key="1">
    <citation type="journal article" date="2019" name="Sci. Rep.">
        <title>Draft genome of Tanacetum cinerariifolium, the natural source of mosquito coil.</title>
        <authorList>
            <person name="Yamashiro T."/>
            <person name="Shiraishi A."/>
            <person name="Satake H."/>
            <person name="Nakayama K."/>
        </authorList>
    </citation>
    <scope>NUCLEOTIDE SEQUENCE</scope>
</reference>
<name>A0A6L2M4G0_TANCI</name>
<feature type="compositionally biased region" description="Polar residues" evidence="1">
    <location>
        <begin position="48"/>
        <end position="65"/>
    </location>
</feature>
<gene>
    <name evidence="2" type="ORF">Tci_040829</name>
</gene>
<protein>
    <submittedName>
        <fullName evidence="2">Reverse transcriptase domain-containing protein</fullName>
    </submittedName>
</protein>
<feature type="compositionally biased region" description="Basic and acidic residues" evidence="1">
    <location>
        <begin position="423"/>
        <end position="435"/>
    </location>
</feature>
<feature type="region of interest" description="Disordered" evidence="1">
    <location>
        <begin position="43"/>
        <end position="125"/>
    </location>
</feature>
<dbReference type="EMBL" id="BKCJ010005827">
    <property type="protein sequence ID" value="GEU68851.1"/>
    <property type="molecule type" value="Genomic_DNA"/>
</dbReference>
<dbReference type="AlphaFoldDB" id="A0A6L2M4G0"/>
<feature type="compositionally biased region" description="Basic residues" evidence="1">
    <location>
        <begin position="439"/>
        <end position="449"/>
    </location>
</feature>
<organism evidence="2">
    <name type="scientific">Tanacetum cinerariifolium</name>
    <name type="common">Dalmatian daisy</name>
    <name type="synonym">Chrysanthemum cinerariifolium</name>
    <dbReference type="NCBI Taxonomy" id="118510"/>
    <lineage>
        <taxon>Eukaryota</taxon>
        <taxon>Viridiplantae</taxon>
        <taxon>Streptophyta</taxon>
        <taxon>Embryophyta</taxon>
        <taxon>Tracheophyta</taxon>
        <taxon>Spermatophyta</taxon>
        <taxon>Magnoliopsida</taxon>
        <taxon>eudicotyledons</taxon>
        <taxon>Gunneridae</taxon>
        <taxon>Pentapetalae</taxon>
        <taxon>asterids</taxon>
        <taxon>campanulids</taxon>
        <taxon>Asterales</taxon>
        <taxon>Asteraceae</taxon>
        <taxon>Asteroideae</taxon>
        <taxon>Anthemideae</taxon>
        <taxon>Anthemidinae</taxon>
        <taxon>Tanacetum</taxon>
    </lineage>
</organism>
<comment type="caution">
    <text evidence="2">The sequence shown here is derived from an EMBL/GenBank/DDBJ whole genome shotgun (WGS) entry which is preliminary data.</text>
</comment>
<sequence length="467" mass="52886">MSLTCFLTLTPESNRGVRHHAENFHKEKAQQDKLKEVKARLNFEGCSGKNSKVQEVSQHSESSTPDVRGDLRRRLRRTKPIPRKRYHNGTSSRRTESFSESEDSGGGHWKSRSKKQKSSIEEDDLSQPWVCEETYPFTPRIRYFDFPKKTQMPTAKVKRWAMPTWCHMFNSTLTESARGRSGGFQPGVKENTSDMEATRNPAKAKFRQKGRLQEPAKELKQGSEKDQPKTTKKGEASGKDKAMTILMVQPWQRVARQRVTQSFSLDPEISFPPLGDEDRAEGPMIIEAELGVKIEDAKHSTSTWMNFFVVRSPSPYNGIIGRPGVRKIQAVPSTAYGMFKLLEAQPSAITRAAKERIKVSIHLEYPEQTIAIGSTLMEEGRKDLCDLGVTGHIRLETSGHDWCFAAYSGASVEHSRRMSSSQTKDKKPSTREKLGNIRGSRKTFRRRHHEGSPLPRLVIKFGNGKKA</sequence>
<proteinExistence type="predicted"/>
<feature type="compositionally biased region" description="Basic and acidic residues" evidence="1">
    <location>
        <begin position="211"/>
        <end position="241"/>
    </location>
</feature>
<keyword evidence="2" id="KW-0808">Transferase</keyword>
<evidence type="ECO:0000256" key="1">
    <source>
        <dbReference type="SAM" id="MobiDB-lite"/>
    </source>
</evidence>
<feature type="compositionally biased region" description="Basic residues" evidence="1">
    <location>
        <begin position="73"/>
        <end position="87"/>
    </location>
</feature>
<evidence type="ECO:0000313" key="2">
    <source>
        <dbReference type="EMBL" id="GEU68851.1"/>
    </source>
</evidence>
<keyword evidence="2" id="KW-0548">Nucleotidyltransferase</keyword>
<accession>A0A6L2M4G0</accession>
<keyword evidence="2" id="KW-0695">RNA-directed DNA polymerase</keyword>
<feature type="region of interest" description="Disordered" evidence="1">
    <location>
        <begin position="414"/>
        <end position="456"/>
    </location>
</feature>